<evidence type="ECO:0000313" key="1">
    <source>
        <dbReference type="EMBL" id="RPB23585.1"/>
    </source>
</evidence>
<proteinExistence type="predicted"/>
<keyword evidence="2" id="KW-1185">Reference proteome</keyword>
<organism evidence="1 2">
    <name type="scientific">Terfezia boudieri ATCC MYA-4762</name>
    <dbReference type="NCBI Taxonomy" id="1051890"/>
    <lineage>
        <taxon>Eukaryota</taxon>
        <taxon>Fungi</taxon>
        <taxon>Dikarya</taxon>
        <taxon>Ascomycota</taxon>
        <taxon>Pezizomycotina</taxon>
        <taxon>Pezizomycetes</taxon>
        <taxon>Pezizales</taxon>
        <taxon>Pezizaceae</taxon>
        <taxon>Terfezia</taxon>
    </lineage>
</organism>
<dbReference type="Proteomes" id="UP000267821">
    <property type="component" value="Unassembled WGS sequence"/>
</dbReference>
<sequence length="253" mass="28737">MGKPQKGNLFFPIRRGWDTNKLAAIIDGKAYRTLGSYSVWEASEEKADIRKHIDAISKGSILFDSDNSDLPARLKVIKLAQLDTIIESGKAALVALVPEDQQMNDTINVLPHTTCQVSYCNKPLQLTTPEEDVEMITRRKRESAPSPEPDADLNSYTAELLNLKQERVLTRRQEIQDPELEEVLNKELTGMTVEDRVIELKLALEDDQVRRKEEKEEEGELREKEIADLMGYISELQREYREGHGEMMGGLAP</sequence>
<accession>A0A3N4LZW4</accession>
<name>A0A3N4LZW4_9PEZI</name>
<protein>
    <submittedName>
        <fullName evidence="1">Uncharacterized protein</fullName>
    </submittedName>
</protein>
<gene>
    <name evidence="1" type="ORF">L211DRAFT_849577</name>
</gene>
<dbReference type="AlphaFoldDB" id="A0A3N4LZW4"/>
<dbReference type="InParanoid" id="A0A3N4LZW4"/>
<evidence type="ECO:0000313" key="2">
    <source>
        <dbReference type="Proteomes" id="UP000267821"/>
    </source>
</evidence>
<reference evidence="1 2" key="1">
    <citation type="journal article" date="2018" name="Nat. Ecol. Evol.">
        <title>Pezizomycetes genomes reveal the molecular basis of ectomycorrhizal truffle lifestyle.</title>
        <authorList>
            <person name="Murat C."/>
            <person name="Payen T."/>
            <person name="Noel B."/>
            <person name="Kuo A."/>
            <person name="Morin E."/>
            <person name="Chen J."/>
            <person name="Kohler A."/>
            <person name="Krizsan K."/>
            <person name="Balestrini R."/>
            <person name="Da Silva C."/>
            <person name="Montanini B."/>
            <person name="Hainaut M."/>
            <person name="Levati E."/>
            <person name="Barry K.W."/>
            <person name="Belfiori B."/>
            <person name="Cichocki N."/>
            <person name="Clum A."/>
            <person name="Dockter R.B."/>
            <person name="Fauchery L."/>
            <person name="Guy J."/>
            <person name="Iotti M."/>
            <person name="Le Tacon F."/>
            <person name="Lindquist E.A."/>
            <person name="Lipzen A."/>
            <person name="Malagnac F."/>
            <person name="Mello A."/>
            <person name="Molinier V."/>
            <person name="Miyauchi S."/>
            <person name="Poulain J."/>
            <person name="Riccioni C."/>
            <person name="Rubini A."/>
            <person name="Sitrit Y."/>
            <person name="Splivallo R."/>
            <person name="Traeger S."/>
            <person name="Wang M."/>
            <person name="Zifcakova L."/>
            <person name="Wipf D."/>
            <person name="Zambonelli A."/>
            <person name="Paolocci F."/>
            <person name="Nowrousian M."/>
            <person name="Ottonello S."/>
            <person name="Baldrian P."/>
            <person name="Spatafora J.W."/>
            <person name="Henrissat B."/>
            <person name="Nagy L.G."/>
            <person name="Aury J.M."/>
            <person name="Wincker P."/>
            <person name="Grigoriev I.V."/>
            <person name="Bonfante P."/>
            <person name="Martin F.M."/>
        </authorList>
    </citation>
    <scope>NUCLEOTIDE SEQUENCE [LARGE SCALE GENOMIC DNA]</scope>
    <source>
        <strain evidence="1 2">ATCC MYA-4762</strain>
    </source>
</reference>
<dbReference type="EMBL" id="ML121545">
    <property type="protein sequence ID" value="RPB23585.1"/>
    <property type="molecule type" value="Genomic_DNA"/>
</dbReference>